<feature type="compositionally biased region" description="Polar residues" evidence="28">
    <location>
        <begin position="919"/>
        <end position="941"/>
    </location>
</feature>
<keyword evidence="11 26" id="KW-0863">Zinc-finger</keyword>
<dbReference type="PANTHER" id="PTHR12603:SF0">
    <property type="entry name" value="CCR4-NOT TRANSCRIPTION COMPLEX SUBUNIT 4"/>
    <property type="match status" value="1"/>
</dbReference>
<dbReference type="InterPro" id="IPR000571">
    <property type="entry name" value="Znf_CCCH"/>
</dbReference>
<dbReference type="EC" id="2.3.2.27" evidence="5"/>
<evidence type="ECO:0000256" key="25">
    <source>
        <dbReference type="PROSITE-ProRule" id="PRU00176"/>
    </source>
</evidence>
<protein>
    <recommendedName>
        <fullName evidence="20">CCR4-NOT transcription complex subunit 4</fullName>
        <ecNumber evidence="5">2.3.2.27</ecNumber>
    </recommendedName>
    <alternativeName>
        <fullName evidence="23">CCR4-associated factor 4</fullName>
    </alternativeName>
    <alternativeName>
        <fullName evidence="24">E3 ubiquitin-protein ligase CNOT4</fullName>
    </alternativeName>
    <alternativeName>
        <fullName evidence="21">Potential transcriptional repressor NOT4Hp</fullName>
    </alternativeName>
    <alternativeName>
        <fullName evidence="22">RING-type E3 ubiquitin transferase CNOT4</fullName>
    </alternativeName>
</protein>
<dbReference type="Gene3D" id="3.30.70.330">
    <property type="match status" value="1"/>
</dbReference>
<feature type="compositionally biased region" description="Low complexity" evidence="28">
    <location>
        <begin position="622"/>
        <end position="641"/>
    </location>
</feature>
<dbReference type="InterPro" id="IPR039515">
    <property type="entry name" value="NOT4_mRING-HC-C4C4"/>
</dbReference>
<evidence type="ECO:0000313" key="33">
    <source>
        <dbReference type="Proteomes" id="UP000310200"/>
    </source>
</evidence>
<comment type="pathway">
    <text evidence="4">Protein modification; protein ubiquitination.</text>
</comment>
<keyword evidence="16 27" id="KW-0175">Coiled coil</keyword>
<evidence type="ECO:0000256" key="1">
    <source>
        <dbReference type="ARBA" id="ARBA00000900"/>
    </source>
</evidence>
<comment type="catalytic activity">
    <reaction evidence="1">
        <text>S-ubiquitinyl-[E2 ubiquitin-conjugating enzyme]-L-cysteine + [acceptor protein]-L-lysine = [E2 ubiquitin-conjugating enzyme]-L-cysteine + N(6)-ubiquitinyl-[acceptor protein]-L-lysine.</text>
        <dbReference type="EC" id="2.3.2.27"/>
    </reaction>
</comment>
<dbReference type="InterPro" id="IPR039780">
    <property type="entry name" value="Mot2"/>
</dbReference>
<evidence type="ECO:0000256" key="23">
    <source>
        <dbReference type="ARBA" id="ARBA00083547"/>
    </source>
</evidence>
<evidence type="ECO:0000256" key="27">
    <source>
        <dbReference type="SAM" id="Coils"/>
    </source>
</evidence>
<dbReference type="GO" id="GO:0005829">
    <property type="term" value="C:cytosol"/>
    <property type="evidence" value="ECO:0007669"/>
    <property type="project" value="UniProtKB-ARBA"/>
</dbReference>
<gene>
    <name evidence="32" type="ORF">DBV15_09382</name>
</gene>
<feature type="region of interest" description="Disordered" evidence="28">
    <location>
        <begin position="518"/>
        <end position="646"/>
    </location>
</feature>
<dbReference type="GO" id="GO:0005634">
    <property type="term" value="C:nucleus"/>
    <property type="evidence" value="ECO:0007669"/>
    <property type="project" value="UniProtKB-SubCell"/>
</dbReference>
<evidence type="ECO:0000256" key="19">
    <source>
        <dbReference type="ARBA" id="ARBA00062432"/>
    </source>
</evidence>
<dbReference type="Gene3D" id="3.30.40.10">
    <property type="entry name" value="Zinc/RING finger domain, C3HC4 (zinc finger)"/>
    <property type="match status" value="1"/>
</dbReference>
<comment type="subunit">
    <text evidence="19">Interacts with CNOT1 via its C-terminus but does not stably associate with the CCR4-NOT complex. Interacts (via RING domain) with UBE2D2. Interacts with ABCE1, PINK1 and PELO.</text>
</comment>
<dbReference type="GO" id="GO:0030014">
    <property type="term" value="C:CCR4-NOT complex"/>
    <property type="evidence" value="ECO:0007669"/>
    <property type="project" value="InterPro"/>
</dbReference>
<dbReference type="InterPro" id="IPR003954">
    <property type="entry name" value="RRM_euk-type"/>
</dbReference>
<evidence type="ECO:0000256" key="18">
    <source>
        <dbReference type="ARBA" id="ARBA00057081"/>
    </source>
</evidence>
<feature type="region of interest" description="Disordered" evidence="28">
    <location>
        <begin position="699"/>
        <end position="782"/>
    </location>
</feature>
<dbReference type="PROSITE" id="PS50103">
    <property type="entry name" value="ZF_C3H1"/>
    <property type="match status" value="1"/>
</dbReference>
<evidence type="ECO:0000256" key="12">
    <source>
        <dbReference type="ARBA" id="ARBA00022786"/>
    </source>
</evidence>
<dbReference type="FunFam" id="3.30.40.10:FF:000006">
    <property type="entry name" value="CCR4-NOT transcription complex subunit 4"/>
    <property type="match status" value="1"/>
</dbReference>
<evidence type="ECO:0000313" key="32">
    <source>
        <dbReference type="EMBL" id="TGZ54614.1"/>
    </source>
</evidence>
<keyword evidence="10 26" id="KW-0479">Metal-binding</keyword>
<evidence type="ECO:0000256" key="14">
    <source>
        <dbReference type="ARBA" id="ARBA00022843"/>
    </source>
</evidence>
<evidence type="ECO:0000256" key="28">
    <source>
        <dbReference type="SAM" id="MobiDB-lite"/>
    </source>
</evidence>
<keyword evidence="8" id="KW-0597">Phosphoprotein</keyword>
<dbReference type="EMBL" id="QBLH01000630">
    <property type="protein sequence ID" value="TGZ54614.1"/>
    <property type="molecule type" value="Genomic_DNA"/>
</dbReference>
<dbReference type="GO" id="GO:0003723">
    <property type="term" value="F:RNA binding"/>
    <property type="evidence" value="ECO:0007669"/>
    <property type="project" value="UniProtKB-UniRule"/>
</dbReference>
<evidence type="ECO:0000256" key="3">
    <source>
        <dbReference type="ARBA" id="ARBA00004496"/>
    </source>
</evidence>
<dbReference type="SMART" id="SM00361">
    <property type="entry name" value="RRM_1"/>
    <property type="match status" value="1"/>
</dbReference>
<comment type="function">
    <text evidence="18">Has E3 ubiquitin ligase activity, promoting ubiquitination and degradation of target proteins. Involved in activation of the JAK/STAT pathway. Catalyzes ubiquitination of methylated RBM15. Plays a role in quality control of translation of mitochondrial outer membrane-localized mRNA. As part of the PINK1-regulated signaling, upon mitochondria damage, ubiquitinates ABCE1 and thereby recruits autophagy receptors to the mitochondrial outer membrane to initiate mitophagy.</text>
</comment>
<dbReference type="InterPro" id="IPR000504">
    <property type="entry name" value="RRM_dom"/>
</dbReference>
<evidence type="ECO:0000256" key="26">
    <source>
        <dbReference type="PROSITE-ProRule" id="PRU00723"/>
    </source>
</evidence>
<dbReference type="PANTHER" id="PTHR12603">
    <property type="entry name" value="CCR4-NOT TRANSCRIPTION COMPLEX RELATED"/>
    <property type="match status" value="1"/>
</dbReference>
<feature type="region of interest" description="Disordered" evidence="28">
    <location>
        <begin position="1101"/>
        <end position="1120"/>
    </location>
</feature>
<feature type="compositionally biased region" description="Polar residues" evidence="28">
    <location>
        <begin position="970"/>
        <end position="988"/>
    </location>
</feature>
<evidence type="ECO:0000256" key="9">
    <source>
        <dbReference type="ARBA" id="ARBA00022679"/>
    </source>
</evidence>
<feature type="compositionally biased region" description="Polar residues" evidence="28">
    <location>
        <begin position="759"/>
        <end position="770"/>
    </location>
</feature>
<evidence type="ECO:0000256" key="11">
    <source>
        <dbReference type="ARBA" id="ARBA00022771"/>
    </source>
</evidence>
<keyword evidence="17" id="KW-0539">Nucleus</keyword>
<dbReference type="SUPFAM" id="SSF57850">
    <property type="entry name" value="RING/U-box"/>
    <property type="match status" value="1"/>
</dbReference>
<dbReference type="FunFam" id="3.30.70.330:FF:000044">
    <property type="entry name" value="Putative ccr4-not transcription complex subunit 4"/>
    <property type="match status" value="1"/>
</dbReference>
<evidence type="ECO:0000256" key="22">
    <source>
        <dbReference type="ARBA" id="ARBA00077837"/>
    </source>
</evidence>
<feature type="zinc finger region" description="C3H1-type" evidence="26">
    <location>
        <begin position="442"/>
        <end position="469"/>
    </location>
</feature>
<evidence type="ECO:0000256" key="16">
    <source>
        <dbReference type="ARBA" id="ARBA00023054"/>
    </source>
</evidence>
<comment type="caution">
    <text evidence="32">The sequence shown here is derived from an EMBL/GenBank/DDBJ whole genome shotgun (WGS) entry which is preliminary data.</text>
</comment>
<dbReference type="SUPFAM" id="SSF54928">
    <property type="entry name" value="RNA-binding domain, RBD"/>
    <property type="match status" value="1"/>
</dbReference>
<feature type="compositionally biased region" description="Polar residues" evidence="28">
    <location>
        <begin position="1107"/>
        <end position="1119"/>
    </location>
</feature>
<dbReference type="Proteomes" id="UP000310200">
    <property type="component" value="Unassembled WGS sequence"/>
</dbReference>
<evidence type="ECO:0000256" key="5">
    <source>
        <dbReference type="ARBA" id="ARBA00012483"/>
    </source>
</evidence>
<evidence type="ECO:0000256" key="6">
    <source>
        <dbReference type="ARBA" id="ARBA00022481"/>
    </source>
</evidence>
<dbReference type="Pfam" id="PF00076">
    <property type="entry name" value="RRM_1"/>
    <property type="match status" value="1"/>
</dbReference>
<evidence type="ECO:0000256" key="8">
    <source>
        <dbReference type="ARBA" id="ARBA00022553"/>
    </source>
</evidence>
<evidence type="ECO:0000259" key="31">
    <source>
        <dbReference type="PROSITE" id="PS50103"/>
    </source>
</evidence>
<dbReference type="InterPro" id="IPR012677">
    <property type="entry name" value="Nucleotide-bd_a/b_plait_sf"/>
</dbReference>
<name>A0A4V3SBX8_9HYME</name>
<feature type="compositionally biased region" description="Polar residues" evidence="28">
    <location>
        <begin position="531"/>
        <end position="542"/>
    </location>
</feature>
<dbReference type="AlphaFoldDB" id="A0A4V3SBX8"/>
<feature type="compositionally biased region" description="Basic and acidic residues" evidence="28">
    <location>
        <begin position="706"/>
        <end position="719"/>
    </location>
</feature>
<feature type="coiled-coil region" evidence="27">
    <location>
        <begin position="835"/>
        <end position="884"/>
    </location>
</feature>
<evidence type="ECO:0000256" key="17">
    <source>
        <dbReference type="ARBA" id="ARBA00023242"/>
    </source>
</evidence>
<dbReference type="InterPro" id="IPR013083">
    <property type="entry name" value="Znf_RING/FYVE/PHD"/>
</dbReference>
<dbReference type="GO" id="GO:0061630">
    <property type="term" value="F:ubiquitin protein ligase activity"/>
    <property type="evidence" value="ECO:0007669"/>
    <property type="project" value="UniProtKB-EC"/>
</dbReference>
<keyword evidence="13 26" id="KW-0862">Zinc</keyword>
<evidence type="ECO:0000256" key="10">
    <source>
        <dbReference type="ARBA" id="ARBA00022723"/>
    </source>
</evidence>
<dbReference type="CDD" id="cd16618">
    <property type="entry name" value="mRING-HC-C4C4_CNOT4"/>
    <property type="match status" value="1"/>
</dbReference>
<keyword evidence="14" id="KW-0832">Ubl conjugation</keyword>
<feature type="coiled-coil region" evidence="27">
    <location>
        <begin position="322"/>
        <end position="349"/>
    </location>
</feature>
<feature type="domain" description="C3H1-type" evidence="31">
    <location>
        <begin position="442"/>
        <end position="469"/>
    </location>
</feature>
<evidence type="ECO:0000256" key="2">
    <source>
        <dbReference type="ARBA" id="ARBA00004123"/>
    </source>
</evidence>
<organism evidence="32 33">
    <name type="scientific">Temnothorax longispinosus</name>
    <dbReference type="NCBI Taxonomy" id="300112"/>
    <lineage>
        <taxon>Eukaryota</taxon>
        <taxon>Metazoa</taxon>
        <taxon>Ecdysozoa</taxon>
        <taxon>Arthropoda</taxon>
        <taxon>Hexapoda</taxon>
        <taxon>Insecta</taxon>
        <taxon>Pterygota</taxon>
        <taxon>Neoptera</taxon>
        <taxon>Endopterygota</taxon>
        <taxon>Hymenoptera</taxon>
        <taxon>Apocrita</taxon>
        <taxon>Aculeata</taxon>
        <taxon>Formicoidea</taxon>
        <taxon>Formicidae</taxon>
        <taxon>Myrmicinae</taxon>
        <taxon>Temnothorax</taxon>
    </lineage>
</organism>
<evidence type="ECO:0000256" key="24">
    <source>
        <dbReference type="ARBA" id="ARBA00083942"/>
    </source>
</evidence>
<evidence type="ECO:0000256" key="21">
    <source>
        <dbReference type="ARBA" id="ARBA00075062"/>
    </source>
</evidence>
<evidence type="ECO:0000256" key="20">
    <source>
        <dbReference type="ARBA" id="ARBA00071435"/>
    </source>
</evidence>
<feature type="region of interest" description="Disordered" evidence="28">
    <location>
        <begin position="919"/>
        <end position="952"/>
    </location>
</feature>
<keyword evidence="6" id="KW-0488">Methylation</keyword>
<feature type="compositionally biased region" description="Polar residues" evidence="28">
    <location>
        <begin position="720"/>
        <end position="738"/>
    </location>
</feature>
<evidence type="ECO:0000256" key="7">
    <source>
        <dbReference type="ARBA" id="ARBA00022490"/>
    </source>
</evidence>
<dbReference type="InterPro" id="IPR034261">
    <property type="entry name" value="CNOT4_RRM"/>
</dbReference>
<evidence type="ECO:0000256" key="15">
    <source>
        <dbReference type="ARBA" id="ARBA00022884"/>
    </source>
</evidence>
<keyword evidence="9" id="KW-0808">Transferase</keyword>
<keyword evidence="7" id="KW-0963">Cytoplasm</keyword>
<dbReference type="InterPro" id="IPR001841">
    <property type="entry name" value="Znf_RING"/>
</dbReference>
<feature type="compositionally biased region" description="Polar residues" evidence="28">
    <location>
        <begin position="549"/>
        <end position="586"/>
    </location>
</feature>
<feature type="domain" description="RING-type" evidence="29">
    <location>
        <begin position="266"/>
        <end position="309"/>
    </location>
</feature>
<evidence type="ECO:0000259" key="29">
    <source>
        <dbReference type="PROSITE" id="PS50089"/>
    </source>
</evidence>
<reference evidence="32 33" key="1">
    <citation type="journal article" date="2019" name="Philos. Trans. R. Soc. Lond., B, Biol. Sci.">
        <title>Ant behaviour and brain gene expression of defending hosts depend on the ecological success of the intruding social parasite.</title>
        <authorList>
            <person name="Kaur R."/>
            <person name="Stoldt M."/>
            <person name="Jongepier E."/>
            <person name="Feldmeyer B."/>
            <person name="Menzel F."/>
            <person name="Bornberg-Bauer E."/>
            <person name="Foitzik S."/>
        </authorList>
    </citation>
    <scope>NUCLEOTIDE SEQUENCE [LARGE SCALE GENOMIC DNA]</scope>
    <source>
        <tissue evidence="32">Whole body</tissue>
    </source>
</reference>
<evidence type="ECO:0000259" key="30">
    <source>
        <dbReference type="PROSITE" id="PS50102"/>
    </source>
</evidence>
<evidence type="ECO:0000256" key="13">
    <source>
        <dbReference type="ARBA" id="ARBA00022833"/>
    </source>
</evidence>
<keyword evidence="15 25" id="KW-0694">RNA-binding</keyword>
<dbReference type="Pfam" id="PF14570">
    <property type="entry name" value="zf-RING_4"/>
    <property type="match status" value="1"/>
</dbReference>
<dbReference type="PROSITE" id="PS50089">
    <property type="entry name" value="ZF_RING_2"/>
    <property type="match status" value="1"/>
</dbReference>
<keyword evidence="12" id="KW-0833">Ubl conjugation pathway</keyword>
<dbReference type="STRING" id="300112.A0A4V3SBX8"/>
<proteinExistence type="predicted"/>
<dbReference type="CDD" id="cd12438">
    <property type="entry name" value="RRM_CNOT4"/>
    <property type="match status" value="1"/>
</dbReference>
<dbReference type="GO" id="GO:0008270">
    <property type="term" value="F:zinc ion binding"/>
    <property type="evidence" value="ECO:0007669"/>
    <property type="project" value="UniProtKB-KW"/>
</dbReference>
<sequence>MTDSASEDSVTKLNTQLNKSMVLMEDAVDTTSLPNHKRKSITINTEAQSRTPSSPIKSRKSILKRSTKSGDNVTSDEVARFNGDVKKSSEAILGLSQPASVLSRPRTLEDIVQKETLEEENISSTFSLEDVSDSEECWIMDIPRLINPQELRDQTIAFKDKSKFRIKDERYCIVAHNTNHNVTCVFNSKKDTPHYKTVNIKPAGVLTVRRKLSGAPEVKPISVENCGVQFPDNIDIRDLLACLVTFTRPATKMSVLNQSGEDAVECPLCMEPLEVDDLSFYPCTCGYQICRFCWHRIRTDENGLCPACRKAYSENPADFKPLTKEEIARIKAEKRLKDQQRKQRVTENRKHLANVRVVQKNLVFVVGLPMRLADADVLKKHEYFGKFGKIHKVVINQSTSYAGSQGPSASAYVTYQRQEDALRAIEAVNNIVVDGRTIKTSLGTTKYCSHFMRNQACPKPDCMYLHDLGDQEASFTKEEMHQGKHQEYERKLVQSLHAHAKPTPSPPVTGSIVRESGTVNSQTKEAWPSLQPGQTNSTQTSCKEIALPAQTTSQHSNVTSGNSTVAQQSHMSSGVPTHQQNNNNKGESGVGVRRGKSNSESKAQAVRNKHKNSQNKEKHGTRTTSRSESSSINMQSSSQSQITGQKDVRNFSADTNGEMLQKLGNKCKMEQQQQQQPQPLQISNKTSKLVQLQSHEVNVNGAFQNGERRHSDSEMDQQREGSTPASTISSTEDSNVNHQAEHLAESSEENSAAVLLGSSPASTNSSQGANQPPPPGLHNGSQMQLNHRSIFQADNNSFFSSNTFQKIPTTTSMPLNSLAGSEVKADDDLGFDPFHETQKALAELLEDEMQVQQQKIFQQQQQQREREEQTRVQHHQTLASLNQQHFPQVAHIAHLQQQAQHLQNLQVLQSHSLLSRLPQNLLPSGAQSPAQGTVTATSLGQRSRLPPPGFPGSTPNHMNSFGLGIPRPAPTNSALSGAQPPQQSAYLPNGSPLLNTQNIGKCTGDAVYTLKDWCEINNQQQQQFHHQALHQKGWNNFGPIADWTSIDPAIVTSSRPLPFQTTNAWQFSHIHPSHVVTHNAQQEQNAPAQHWAMQPPPGFAAPTTTGQLNNPQPSTTAQPHTKLISAGSEIESRLYCRPISLMREANESRRRNVSGRGKIKSSK</sequence>
<evidence type="ECO:0000256" key="4">
    <source>
        <dbReference type="ARBA" id="ARBA00004906"/>
    </source>
</evidence>
<comment type="subcellular location">
    <subcellularLocation>
        <location evidence="3">Cytoplasm</location>
    </subcellularLocation>
    <subcellularLocation>
        <location evidence="2">Nucleus</location>
    </subcellularLocation>
</comment>
<feature type="compositionally biased region" description="Basic residues" evidence="28">
    <location>
        <begin position="57"/>
        <end position="67"/>
    </location>
</feature>
<keyword evidence="33" id="KW-1185">Reference proteome</keyword>
<feature type="compositionally biased region" description="Polar residues" evidence="28">
    <location>
        <begin position="41"/>
        <end position="56"/>
    </location>
</feature>
<accession>A0A4V3SBX8</accession>
<feature type="domain" description="RRM" evidence="30">
    <location>
        <begin position="361"/>
        <end position="445"/>
    </location>
</feature>
<dbReference type="PROSITE" id="PS50102">
    <property type="entry name" value="RRM"/>
    <property type="match status" value="1"/>
</dbReference>
<dbReference type="InterPro" id="IPR035979">
    <property type="entry name" value="RBD_domain_sf"/>
</dbReference>
<feature type="region of interest" description="Disordered" evidence="28">
    <location>
        <begin position="967"/>
        <end position="988"/>
    </location>
</feature>
<feature type="region of interest" description="Disordered" evidence="28">
    <location>
        <begin position="28"/>
        <end position="75"/>
    </location>
</feature>
<dbReference type="GO" id="GO:0016567">
    <property type="term" value="P:protein ubiquitination"/>
    <property type="evidence" value="ECO:0007669"/>
    <property type="project" value="TreeGrafter"/>
</dbReference>